<sequence>MNKHILLMVSSMNAGGAERVAASLADAWVSKGYEVTLLVTFSGRGECFYTLSKEVDILYLADKTRTHKLPLLAYISRFLALRRLVRRLRPNVLVSFLTNVNVAALLSTLGTKIPTVVCERTYPPQLPVGASWRQLRRWTYPVASRVIMQSSEGVRWLETEIPSAHGIVMPNPILYPLPVNEPTISPVSVIAPERRILLAVGRMSEEKGFDSLIRGFSSLASQHPQWDLVILGDGPLRPVLADQVRHLGLAGRVFMPGRAGNVGEWYQRADLYVMSSRVEGFPNTLGEAMSHGCPAVSFDCDTGPRDLIRHDVDGLLAPPGDVAVLAQYLSRLMESDALRSRMATRALEVRDRYSIERVLALWDQVFVDIIP</sequence>
<dbReference type="PANTHER" id="PTHR12526">
    <property type="entry name" value="GLYCOSYLTRANSFERASE"/>
    <property type="match status" value="1"/>
</dbReference>
<feature type="domain" description="Glycosyltransferase subfamily 4-like N-terminal" evidence="4">
    <location>
        <begin position="15"/>
        <end position="173"/>
    </location>
</feature>
<feature type="domain" description="Glycosyl transferase family 1" evidence="3">
    <location>
        <begin position="183"/>
        <end position="346"/>
    </location>
</feature>
<evidence type="ECO:0000256" key="1">
    <source>
        <dbReference type="ARBA" id="ARBA00022676"/>
    </source>
</evidence>
<dbReference type="InterPro" id="IPR028098">
    <property type="entry name" value="Glyco_trans_4-like_N"/>
</dbReference>
<organism evidence="5 6">
    <name type="scientific">Thauera aminoaromatica</name>
    <dbReference type="NCBI Taxonomy" id="164330"/>
    <lineage>
        <taxon>Bacteria</taxon>
        <taxon>Pseudomonadati</taxon>
        <taxon>Pseudomonadota</taxon>
        <taxon>Betaproteobacteria</taxon>
        <taxon>Rhodocyclales</taxon>
        <taxon>Zoogloeaceae</taxon>
        <taxon>Thauera</taxon>
    </lineage>
</organism>
<dbReference type="RefSeq" id="WP_346765765.1">
    <property type="nucleotide sequence ID" value="NZ_SSFD01000336.1"/>
</dbReference>
<keyword evidence="1" id="KW-0328">Glycosyltransferase</keyword>
<dbReference type="Pfam" id="PF13439">
    <property type="entry name" value="Glyco_transf_4"/>
    <property type="match status" value="1"/>
</dbReference>
<dbReference type="GO" id="GO:0016757">
    <property type="term" value="F:glycosyltransferase activity"/>
    <property type="evidence" value="ECO:0007669"/>
    <property type="project" value="UniProtKB-KW"/>
</dbReference>
<dbReference type="AlphaFoldDB" id="A0A5C7S9S2"/>
<name>A0A5C7S9S2_THASP</name>
<dbReference type="Gene3D" id="3.40.50.2000">
    <property type="entry name" value="Glycogen Phosphorylase B"/>
    <property type="match status" value="2"/>
</dbReference>
<keyword evidence="2 5" id="KW-0808">Transferase</keyword>
<dbReference type="InterPro" id="IPR001296">
    <property type="entry name" value="Glyco_trans_1"/>
</dbReference>
<evidence type="ECO:0000313" key="5">
    <source>
        <dbReference type="EMBL" id="TXH79736.1"/>
    </source>
</evidence>
<dbReference type="EMBL" id="SSFD01000336">
    <property type="protein sequence ID" value="TXH79736.1"/>
    <property type="molecule type" value="Genomic_DNA"/>
</dbReference>
<comment type="caution">
    <text evidence="5">The sequence shown here is derived from an EMBL/GenBank/DDBJ whole genome shotgun (WGS) entry which is preliminary data.</text>
</comment>
<protein>
    <submittedName>
        <fullName evidence="5">Glycosyltransferase family 4 protein</fullName>
    </submittedName>
</protein>
<proteinExistence type="predicted"/>
<dbReference type="Proteomes" id="UP000321192">
    <property type="component" value="Unassembled WGS sequence"/>
</dbReference>
<accession>A0A5C7S9S2</accession>
<evidence type="ECO:0000259" key="3">
    <source>
        <dbReference type="Pfam" id="PF00534"/>
    </source>
</evidence>
<dbReference type="Pfam" id="PF00534">
    <property type="entry name" value="Glycos_transf_1"/>
    <property type="match status" value="1"/>
</dbReference>
<dbReference type="SUPFAM" id="SSF53756">
    <property type="entry name" value="UDP-Glycosyltransferase/glycogen phosphorylase"/>
    <property type="match status" value="1"/>
</dbReference>
<dbReference type="CDD" id="cd03820">
    <property type="entry name" value="GT4_AmsD-like"/>
    <property type="match status" value="1"/>
</dbReference>
<evidence type="ECO:0000256" key="2">
    <source>
        <dbReference type="ARBA" id="ARBA00022679"/>
    </source>
</evidence>
<evidence type="ECO:0000313" key="6">
    <source>
        <dbReference type="Proteomes" id="UP000321192"/>
    </source>
</evidence>
<gene>
    <name evidence="5" type="ORF">E6Q80_19860</name>
</gene>
<dbReference type="PANTHER" id="PTHR12526:SF510">
    <property type="entry name" value="D-INOSITOL 3-PHOSPHATE GLYCOSYLTRANSFERASE"/>
    <property type="match status" value="1"/>
</dbReference>
<reference evidence="5 6" key="1">
    <citation type="submission" date="2018-09" db="EMBL/GenBank/DDBJ databases">
        <title>Metagenome Assembled Genomes from an Advanced Water Purification Facility.</title>
        <authorList>
            <person name="Stamps B.W."/>
            <person name="Spear J.R."/>
        </authorList>
    </citation>
    <scope>NUCLEOTIDE SEQUENCE [LARGE SCALE GENOMIC DNA]</scope>
    <source>
        <strain evidence="5">Bin_27_1</strain>
    </source>
</reference>
<evidence type="ECO:0000259" key="4">
    <source>
        <dbReference type="Pfam" id="PF13439"/>
    </source>
</evidence>